<protein>
    <submittedName>
        <fullName evidence="2">Uncharacterized conserved protein YbjT, contains NAD(P)-binding and DUF2867 domains</fullName>
    </submittedName>
</protein>
<dbReference type="PANTHER" id="PTHR14097">
    <property type="entry name" value="OXIDOREDUCTASE HTATIP2"/>
    <property type="match status" value="1"/>
</dbReference>
<sequence length="221" mass="24288">MNRRAVVAGATGLIGKELVQLLLNDPAYTSITSLVRRRTDIVHPKLMEQVIDFDQLQQVDVQLDGADVFCTLGTTIKKAGSQEAFRKVDYQYPLSLGQLASRQGAKQLLLVSAIGANPSSRAFYTRVKGEVEEALRSLELPALHIFRPSLLLGKREEFRFGERIAASLSGLLSPLFSGALRKYAPVQASSVAKAMIFAAKSNQAGNHIHENEQLVKLEQEK</sequence>
<feature type="domain" description="NAD(P)-binding" evidence="1">
    <location>
        <begin position="9"/>
        <end position="133"/>
    </location>
</feature>
<evidence type="ECO:0000259" key="1">
    <source>
        <dbReference type="Pfam" id="PF13460"/>
    </source>
</evidence>
<dbReference type="EMBL" id="FONN01000012">
    <property type="protein sequence ID" value="SFF04714.1"/>
    <property type="molecule type" value="Genomic_DNA"/>
</dbReference>
<dbReference type="OrthoDB" id="9798632at2"/>
<name>A0A1I2FGT2_9BACL</name>
<proteinExistence type="predicted"/>
<dbReference type="SUPFAM" id="SSF51735">
    <property type="entry name" value="NAD(P)-binding Rossmann-fold domains"/>
    <property type="match status" value="1"/>
</dbReference>
<dbReference type="Proteomes" id="UP000183410">
    <property type="component" value="Unassembled WGS sequence"/>
</dbReference>
<dbReference type="InterPro" id="IPR016040">
    <property type="entry name" value="NAD(P)-bd_dom"/>
</dbReference>
<dbReference type="RefSeq" id="WP_046232359.1">
    <property type="nucleotide sequence ID" value="NZ_FONN01000012.1"/>
</dbReference>
<dbReference type="InterPro" id="IPR036291">
    <property type="entry name" value="NAD(P)-bd_dom_sf"/>
</dbReference>
<evidence type="ECO:0000313" key="2">
    <source>
        <dbReference type="EMBL" id="SFF04714.1"/>
    </source>
</evidence>
<dbReference type="AlphaFoldDB" id="A0A1I2FGT2"/>
<gene>
    <name evidence="2" type="ORF">SAMN04487969_11277</name>
</gene>
<dbReference type="PANTHER" id="PTHR14097:SF7">
    <property type="entry name" value="OXIDOREDUCTASE HTATIP2"/>
    <property type="match status" value="1"/>
</dbReference>
<keyword evidence="3" id="KW-1185">Reference proteome</keyword>
<organism evidence="2 3">
    <name type="scientific">Paenibacillus algorifonticola</name>
    <dbReference type="NCBI Taxonomy" id="684063"/>
    <lineage>
        <taxon>Bacteria</taxon>
        <taxon>Bacillati</taxon>
        <taxon>Bacillota</taxon>
        <taxon>Bacilli</taxon>
        <taxon>Bacillales</taxon>
        <taxon>Paenibacillaceae</taxon>
        <taxon>Paenibacillus</taxon>
    </lineage>
</organism>
<reference evidence="3" key="1">
    <citation type="submission" date="2016-10" db="EMBL/GenBank/DDBJ databases">
        <authorList>
            <person name="Varghese N."/>
            <person name="Submissions S."/>
        </authorList>
    </citation>
    <scope>NUCLEOTIDE SEQUENCE [LARGE SCALE GENOMIC DNA]</scope>
    <source>
        <strain evidence="3">CGMCC 1.10223</strain>
    </source>
</reference>
<evidence type="ECO:0000313" key="3">
    <source>
        <dbReference type="Proteomes" id="UP000183410"/>
    </source>
</evidence>
<dbReference type="Pfam" id="PF13460">
    <property type="entry name" value="NAD_binding_10"/>
    <property type="match status" value="1"/>
</dbReference>
<dbReference type="Gene3D" id="3.40.50.720">
    <property type="entry name" value="NAD(P)-binding Rossmann-like Domain"/>
    <property type="match status" value="1"/>
</dbReference>
<accession>A0A1I2FGT2</accession>